<comment type="caution">
    <text evidence="4">The sequence shown here is derived from an EMBL/GenBank/DDBJ whole genome shotgun (WGS) entry which is preliminary data.</text>
</comment>
<keyword evidence="4" id="KW-0378">Hydrolase</keyword>
<dbReference type="PANTHER" id="PTHR43405">
    <property type="entry name" value="GLYCOSYL HYDROLASE DIGH"/>
    <property type="match status" value="1"/>
</dbReference>
<feature type="compositionally biased region" description="Pro residues" evidence="1">
    <location>
        <begin position="80"/>
        <end position="95"/>
    </location>
</feature>
<dbReference type="GO" id="GO:0016787">
    <property type="term" value="F:hydrolase activity"/>
    <property type="evidence" value="ECO:0007669"/>
    <property type="project" value="UniProtKB-KW"/>
</dbReference>
<dbReference type="SUPFAM" id="SSF51445">
    <property type="entry name" value="(Trans)glycosidases"/>
    <property type="match status" value="1"/>
</dbReference>
<reference evidence="4 5" key="1">
    <citation type="submission" date="2024-09" db="EMBL/GenBank/DDBJ databases">
        <authorList>
            <person name="Sun Q."/>
            <person name="Mori K."/>
        </authorList>
    </citation>
    <scope>NUCLEOTIDE SEQUENCE [LARGE SCALE GENOMIC DNA]</scope>
    <source>
        <strain evidence="4 5">CCM 7759</strain>
    </source>
</reference>
<dbReference type="RefSeq" id="WP_377474498.1">
    <property type="nucleotide sequence ID" value="NZ_JBHLWN010000119.1"/>
</dbReference>
<evidence type="ECO:0000259" key="3">
    <source>
        <dbReference type="Pfam" id="PF13200"/>
    </source>
</evidence>
<protein>
    <submittedName>
        <fullName evidence="4">Glycoside hydrolase</fullName>
    </submittedName>
</protein>
<sequence>MKTWATLASLSLCLLSACSAGPKPYQNQQFENRAEGIPPTPTSSISTRQTNDTPHLSSTAPSAYSIPEHITRIARQSPAVQPPAEQPPANQPPAAQPETSQPEQSSPAKVKAKSAVTVKGIYVPAWKAKGASLSKLIGLLDRTELNAMVIDVKNDSGQITYDSNVGLANEIGADDTKPIPDIKALLTELKGHQIYTIARVVAFKDPYLCSVRKDLAMHTKAGAVWRDRKGVAWVDPYHPDVQAYNIAIAKEAIELGFDEVQFDYVRFPENGQKVDQEVKFYNPQGLNKSDVIQQFLTKAKQAIPAGAISADVFGLTTSAKGDMGIGQDWGKMSPAIDYISPMVYPSHYSSGTLGVRNPDLNPYDIIKVSMQDALEKNQQLEASGKKAAQVRPWLQDFTAKWVKPHQTYGAKQVKEQIRAAKELGIDQYLLWNPSCNYSYRD</sequence>
<dbReference type="InterPro" id="IPR052177">
    <property type="entry name" value="Divisome_Glycosyl_Hydrolase"/>
</dbReference>
<dbReference type="Gene3D" id="3.20.20.80">
    <property type="entry name" value="Glycosidases"/>
    <property type="match status" value="1"/>
</dbReference>
<accession>A0ABV6DUN6</accession>
<evidence type="ECO:0000313" key="5">
    <source>
        <dbReference type="Proteomes" id="UP001589776"/>
    </source>
</evidence>
<keyword evidence="5" id="KW-1185">Reference proteome</keyword>
<proteinExistence type="predicted"/>
<name>A0ABV6DUN6_9BACL</name>
<dbReference type="InterPro" id="IPR017853">
    <property type="entry name" value="GH"/>
</dbReference>
<evidence type="ECO:0000256" key="2">
    <source>
        <dbReference type="SAM" id="SignalP"/>
    </source>
</evidence>
<dbReference type="PANTHER" id="PTHR43405:SF1">
    <property type="entry name" value="GLYCOSYL HYDROLASE DIGH"/>
    <property type="match status" value="1"/>
</dbReference>
<keyword evidence="2" id="KW-0732">Signal</keyword>
<feature type="compositionally biased region" description="Polar residues" evidence="1">
    <location>
        <begin position="42"/>
        <end position="62"/>
    </location>
</feature>
<feature type="region of interest" description="Disordered" evidence="1">
    <location>
        <begin position="32"/>
        <end position="63"/>
    </location>
</feature>
<evidence type="ECO:0000256" key="1">
    <source>
        <dbReference type="SAM" id="MobiDB-lite"/>
    </source>
</evidence>
<feature type="region of interest" description="Disordered" evidence="1">
    <location>
        <begin position="77"/>
        <end position="111"/>
    </location>
</feature>
<dbReference type="Proteomes" id="UP001589776">
    <property type="component" value="Unassembled WGS sequence"/>
</dbReference>
<dbReference type="InterPro" id="IPR025275">
    <property type="entry name" value="DUF4015"/>
</dbReference>
<dbReference type="Pfam" id="PF13200">
    <property type="entry name" value="DUF4015"/>
    <property type="match status" value="1"/>
</dbReference>
<organism evidence="4 5">
    <name type="scientific">Paenibacillus chartarius</name>
    <dbReference type="NCBI Taxonomy" id="747481"/>
    <lineage>
        <taxon>Bacteria</taxon>
        <taxon>Bacillati</taxon>
        <taxon>Bacillota</taxon>
        <taxon>Bacilli</taxon>
        <taxon>Bacillales</taxon>
        <taxon>Paenibacillaceae</taxon>
        <taxon>Paenibacillus</taxon>
    </lineage>
</organism>
<dbReference type="PROSITE" id="PS51257">
    <property type="entry name" value="PROKAR_LIPOPROTEIN"/>
    <property type="match status" value="1"/>
</dbReference>
<gene>
    <name evidence="4" type="ORF">ACFFK0_28670</name>
</gene>
<dbReference type="EMBL" id="JBHLWN010000119">
    <property type="protein sequence ID" value="MFC0216376.1"/>
    <property type="molecule type" value="Genomic_DNA"/>
</dbReference>
<feature type="domain" description="DUF4015" evidence="3">
    <location>
        <begin position="120"/>
        <end position="437"/>
    </location>
</feature>
<feature type="signal peptide" evidence="2">
    <location>
        <begin position="1"/>
        <end position="20"/>
    </location>
</feature>
<feature type="chain" id="PRO_5046555344" evidence="2">
    <location>
        <begin position="21"/>
        <end position="441"/>
    </location>
</feature>
<evidence type="ECO:0000313" key="4">
    <source>
        <dbReference type="EMBL" id="MFC0216376.1"/>
    </source>
</evidence>